<dbReference type="STRING" id="1122125.GCA_000423185_06508"/>
<dbReference type="GO" id="GO:0016787">
    <property type="term" value="F:hydrolase activity"/>
    <property type="evidence" value="ECO:0007669"/>
    <property type="project" value="InterPro"/>
</dbReference>
<accession>A0A211ZPF0</accession>
<keyword evidence="3" id="KW-1185">Reference proteome</keyword>
<dbReference type="AlphaFoldDB" id="A0A211ZPF0"/>
<dbReference type="NCBIfam" id="TIGR04123">
    <property type="entry name" value="P_estr_lig_assc"/>
    <property type="match status" value="1"/>
</dbReference>
<dbReference type="PANTHER" id="PTHR39323:SF1">
    <property type="entry name" value="BLR1149 PROTEIN"/>
    <property type="match status" value="1"/>
</dbReference>
<reference evidence="3" key="1">
    <citation type="submission" date="2017-05" db="EMBL/GenBank/DDBJ databases">
        <authorList>
            <person name="Macchi M."/>
            <person name="Festa S."/>
            <person name="Coppotelli B.M."/>
            <person name="Morelli I.S."/>
        </authorList>
    </citation>
    <scope>NUCLEOTIDE SEQUENCE [LARGE SCALE GENOMIC DNA]</scope>
    <source>
        <strain evidence="3">I</strain>
    </source>
</reference>
<dbReference type="OrthoDB" id="9795838at2"/>
<feature type="domain" description="Calcineurin-like phosphoesterase" evidence="1">
    <location>
        <begin position="29"/>
        <end position="118"/>
    </location>
</feature>
<name>A0A211ZPF0_9PROT</name>
<gene>
    <name evidence="2" type="ORF">BWR60_11320</name>
</gene>
<proteinExistence type="predicted"/>
<sequence>MPTRTIPLRDHAFRPDPSGVLWWAERRWLLVADLHLEKATALARRSGRLLPPYDSAQTLVRLGAAIDRLDPAAVVALGDSFHDSDGADRLAAEDLATLTGLARGRDWIWVLGNHDPDLPAALPGDRTEELQVDGLVCRHAAHAGAPKQPDFGGEISGHYHPKAAISGRAGRVTGRCFVADEHRLVLPAFGAYTGGLDVLDPAIRRLLAPIFHVWLIGRTGLHRFPGARLSPIAPRWIAA</sequence>
<evidence type="ECO:0000313" key="2">
    <source>
        <dbReference type="EMBL" id="OWJ67119.1"/>
    </source>
</evidence>
<dbReference type="Proteomes" id="UP000196655">
    <property type="component" value="Unassembled WGS sequence"/>
</dbReference>
<evidence type="ECO:0000313" key="3">
    <source>
        <dbReference type="Proteomes" id="UP000196655"/>
    </source>
</evidence>
<dbReference type="EMBL" id="NHON01000016">
    <property type="protein sequence ID" value="OWJ67119.1"/>
    <property type="molecule type" value="Genomic_DNA"/>
</dbReference>
<protein>
    <recommendedName>
        <fullName evidence="1">Calcineurin-like phosphoesterase domain-containing protein</fullName>
    </recommendedName>
</protein>
<dbReference type="InterPro" id="IPR029052">
    <property type="entry name" value="Metallo-depent_PP-like"/>
</dbReference>
<dbReference type="RefSeq" id="WP_088151125.1">
    <property type="nucleotide sequence ID" value="NZ_NHON01000016.1"/>
</dbReference>
<comment type="caution">
    <text evidence="2">The sequence shown here is derived from an EMBL/GenBank/DDBJ whole genome shotgun (WGS) entry which is preliminary data.</text>
</comment>
<dbReference type="Gene3D" id="3.60.21.10">
    <property type="match status" value="1"/>
</dbReference>
<dbReference type="InterPro" id="IPR024173">
    <property type="entry name" value="Pesterase_MJ0037-like"/>
</dbReference>
<dbReference type="PIRSF" id="PIRSF000887">
    <property type="entry name" value="Pesterase_MJ0037"/>
    <property type="match status" value="1"/>
</dbReference>
<dbReference type="Pfam" id="PF00149">
    <property type="entry name" value="Metallophos"/>
    <property type="match status" value="1"/>
</dbReference>
<dbReference type="PANTHER" id="PTHR39323">
    <property type="entry name" value="BLR1149 PROTEIN"/>
    <property type="match status" value="1"/>
</dbReference>
<dbReference type="InterPro" id="IPR004843">
    <property type="entry name" value="Calcineurin-like_PHP"/>
</dbReference>
<dbReference type="SUPFAM" id="SSF56300">
    <property type="entry name" value="Metallo-dependent phosphatases"/>
    <property type="match status" value="1"/>
</dbReference>
<dbReference type="InterPro" id="IPR026336">
    <property type="entry name" value="PdeM-like"/>
</dbReference>
<organism evidence="2 3">
    <name type="scientific">Inquilinus limosus</name>
    <dbReference type="NCBI Taxonomy" id="171674"/>
    <lineage>
        <taxon>Bacteria</taxon>
        <taxon>Pseudomonadati</taxon>
        <taxon>Pseudomonadota</taxon>
        <taxon>Alphaproteobacteria</taxon>
        <taxon>Rhodospirillales</taxon>
        <taxon>Rhodospirillaceae</taxon>
        <taxon>Inquilinus</taxon>
    </lineage>
</organism>
<evidence type="ECO:0000259" key="1">
    <source>
        <dbReference type="Pfam" id="PF00149"/>
    </source>
</evidence>